<dbReference type="InterPro" id="IPR006047">
    <property type="entry name" value="GH13_cat_dom"/>
</dbReference>
<dbReference type="PANTHER" id="PTHR10357:SF179">
    <property type="entry name" value="NEUTRAL AND BASIC AMINO ACID TRANSPORT PROTEIN RBAT"/>
    <property type="match status" value="1"/>
</dbReference>
<dbReference type="RefSeq" id="WP_376865368.1">
    <property type="nucleotide sequence ID" value="NZ_JBHRYB010000005.1"/>
</dbReference>
<comment type="caution">
    <text evidence="3">The sequence shown here is derived from an EMBL/GenBank/DDBJ whole genome shotgun (WGS) entry which is preliminary data.</text>
</comment>
<evidence type="ECO:0000313" key="4">
    <source>
        <dbReference type="Proteomes" id="UP001595722"/>
    </source>
</evidence>
<dbReference type="PANTHER" id="PTHR10357">
    <property type="entry name" value="ALPHA-AMYLASE FAMILY MEMBER"/>
    <property type="match status" value="1"/>
</dbReference>
<dbReference type="EMBL" id="JBHRYB010000005">
    <property type="protein sequence ID" value="MFC3679625.1"/>
    <property type="molecule type" value="Genomic_DNA"/>
</dbReference>
<evidence type="ECO:0000256" key="1">
    <source>
        <dbReference type="ARBA" id="ARBA00008061"/>
    </source>
</evidence>
<dbReference type="GO" id="GO:0016787">
    <property type="term" value="F:hydrolase activity"/>
    <property type="evidence" value="ECO:0007669"/>
    <property type="project" value="UniProtKB-KW"/>
</dbReference>
<protein>
    <submittedName>
        <fullName evidence="3">Alpha-amylase family glycosyl hydrolase</fullName>
    </submittedName>
</protein>
<name>A0ABV7VQ40_9GAMM</name>
<dbReference type="Gene3D" id="3.20.20.80">
    <property type="entry name" value="Glycosidases"/>
    <property type="match status" value="2"/>
</dbReference>
<organism evidence="3 4">
    <name type="scientific">Bacterioplanoides pacificum</name>
    <dbReference type="NCBI Taxonomy" id="1171596"/>
    <lineage>
        <taxon>Bacteria</taxon>
        <taxon>Pseudomonadati</taxon>
        <taxon>Pseudomonadota</taxon>
        <taxon>Gammaproteobacteria</taxon>
        <taxon>Oceanospirillales</taxon>
        <taxon>Oceanospirillaceae</taxon>
        <taxon>Bacterioplanoides</taxon>
    </lineage>
</organism>
<dbReference type="InterPro" id="IPR013780">
    <property type="entry name" value="Glyco_hydro_b"/>
</dbReference>
<evidence type="ECO:0000313" key="3">
    <source>
        <dbReference type="EMBL" id="MFC3679625.1"/>
    </source>
</evidence>
<keyword evidence="4" id="KW-1185">Reference proteome</keyword>
<accession>A0ABV7VQ40</accession>
<dbReference type="Proteomes" id="UP001595722">
    <property type="component" value="Unassembled WGS sequence"/>
</dbReference>
<gene>
    <name evidence="3" type="ORF">ACFOMG_05800</name>
</gene>
<feature type="domain" description="Glycosyl hydrolase family 13 catalytic" evidence="2">
    <location>
        <begin position="11"/>
        <end position="392"/>
    </location>
</feature>
<dbReference type="InterPro" id="IPR045857">
    <property type="entry name" value="O16G_dom_2"/>
</dbReference>
<dbReference type="Gene3D" id="2.60.40.1180">
    <property type="entry name" value="Golgi alpha-mannosidase II"/>
    <property type="match status" value="1"/>
</dbReference>
<proteinExistence type="inferred from homology"/>
<dbReference type="Pfam" id="PF00128">
    <property type="entry name" value="Alpha-amylase"/>
    <property type="match status" value="1"/>
</dbReference>
<dbReference type="InterPro" id="IPR017853">
    <property type="entry name" value="GH"/>
</dbReference>
<evidence type="ECO:0000259" key="2">
    <source>
        <dbReference type="SMART" id="SM00642"/>
    </source>
</evidence>
<dbReference type="SUPFAM" id="SSF51445">
    <property type="entry name" value="(Trans)glycosidases"/>
    <property type="match status" value="1"/>
</dbReference>
<reference evidence="4" key="1">
    <citation type="journal article" date="2019" name="Int. J. Syst. Evol. Microbiol.">
        <title>The Global Catalogue of Microorganisms (GCM) 10K type strain sequencing project: providing services to taxonomists for standard genome sequencing and annotation.</title>
        <authorList>
            <consortium name="The Broad Institute Genomics Platform"/>
            <consortium name="The Broad Institute Genome Sequencing Center for Infectious Disease"/>
            <person name="Wu L."/>
            <person name="Ma J."/>
        </authorList>
    </citation>
    <scope>NUCLEOTIDE SEQUENCE [LARGE SCALE GENOMIC DNA]</scope>
    <source>
        <strain evidence="4">KCTC 42424</strain>
    </source>
</reference>
<dbReference type="Gene3D" id="3.90.400.10">
    <property type="entry name" value="Oligo-1,6-glucosidase, Domain 2"/>
    <property type="match status" value="1"/>
</dbReference>
<keyword evidence="3" id="KW-0378">Hydrolase</keyword>
<sequence>MTWWKQGVVYQIYPRSFQDNPHQPDGIGDLPGLISRLDYLNDGSEQSLGIDAIWLSPFYPSPMADFGYDIQDYCAIDPLFGSMADFDELLHQAHRRHIRIIIDLVVNHSSDQHPWFIESCNPDSEKADWYLWHPGPADKAPNNWLGCFGGKGWSYHHGRQAWYYHSFLPQQPDLNWRNPAVKKAIKQVMEFWLDKGVDGFRLDVVNLYFKDQHWRNNPTRWFKIGRPYDRQQHIFDRDQTEMHALLKDMRQWLDAYPERMMVGEVMLADNANSQLPASYYGDNDELHQAFNFEFLRCPFNAKAFADVIRKWSDLLGDQNWPNYTLSNHDFVRHASRYQADGAGGEQTRARLKLLALLLLTLRGTPYLYYGEELGMPQQTVARKHIQDPLGLRYWPLHNGRDGCRKPMFWQPQHTGFSTASHWLPHQPVNGISVSEQQSEPDSLLNWYRQLIWLRKQTAALHSGDLMLLDSEPDILLYQRQLNHDVLLIVLNFSATTQPLPNICQTATALKNTHHQNIPNQLQPYQGILMKQAQQ</sequence>
<dbReference type="SUPFAM" id="SSF51011">
    <property type="entry name" value="Glycosyl hydrolase domain"/>
    <property type="match status" value="1"/>
</dbReference>
<comment type="similarity">
    <text evidence="1">Belongs to the glycosyl hydrolase 13 family.</text>
</comment>
<dbReference type="SMART" id="SM00642">
    <property type="entry name" value="Aamy"/>
    <property type="match status" value="1"/>
</dbReference>